<accession>A0ABS9CLZ0</accession>
<feature type="domain" description="ThuA-like" evidence="1">
    <location>
        <begin position="26"/>
        <end position="215"/>
    </location>
</feature>
<evidence type="ECO:0000259" key="1">
    <source>
        <dbReference type="Pfam" id="PF06283"/>
    </source>
</evidence>
<sequence length="219" mass="24683">MENVLVLCDDLWHPAEVIEKGIAARQDQRFHFDIVKAAKDILTPERIARYRLIVCCKSNSVIAANNAPWFEPGVTEVCPAEFEAYIRAGGGFLAVHSGLAYTEERCADYVELVGAAFRGHPPRCTVDLHVAKPEHPILEGVQDFTIRDEHYQMEMLCEDAEVFLESRSERGGVQPAGYTREMGAGRLCALTPGHTLDVWEDARFQRLFTNAAEWCMKER</sequence>
<protein>
    <submittedName>
        <fullName evidence="2">ThuA domain-containing protein</fullName>
    </submittedName>
</protein>
<evidence type="ECO:0000313" key="3">
    <source>
        <dbReference type="Proteomes" id="UP001299220"/>
    </source>
</evidence>
<dbReference type="SUPFAM" id="SSF52317">
    <property type="entry name" value="Class I glutamine amidotransferase-like"/>
    <property type="match status" value="1"/>
</dbReference>
<dbReference type="Gene3D" id="3.40.50.880">
    <property type="match status" value="1"/>
</dbReference>
<proteinExistence type="predicted"/>
<reference evidence="2 3" key="1">
    <citation type="submission" date="2020-12" db="EMBL/GenBank/DDBJ databases">
        <title>Whole genome sequences of gut porcine anaerobes.</title>
        <authorList>
            <person name="Kubasova T."/>
            <person name="Jahodarova E."/>
            <person name="Rychlik I."/>
        </authorList>
    </citation>
    <scope>NUCLEOTIDE SEQUENCE [LARGE SCALE GENOMIC DNA]</scope>
    <source>
        <strain evidence="2 3">An867</strain>
    </source>
</reference>
<dbReference type="Proteomes" id="UP001299220">
    <property type="component" value="Unassembled WGS sequence"/>
</dbReference>
<dbReference type="PANTHER" id="PTHR40469">
    <property type="entry name" value="SECRETED GLYCOSYL HYDROLASE"/>
    <property type="match status" value="1"/>
</dbReference>
<name>A0ABS9CLZ0_9FIRM</name>
<dbReference type="PANTHER" id="PTHR40469:SF2">
    <property type="entry name" value="GALACTOSE-BINDING DOMAIN-LIKE SUPERFAMILY PROTEIN"/>
    <property type="match status" value="1"/>
</dbReference>
<comment type="caution">
    <text evidence="2">The sequence shown here is derived from an EMBL/GenBank/DDBJ whole genome shotgun (WGS) entry which is preliminary data.</text>
</comment>
<dbReference type="EMBL" id="JAFBIT010000001">
    <property type="protein sequence ID" value="MCF2652176.1"/>
    <property type="molecule type" value="Genomic_DNA"/>
</dbReference>
<evidence type="ECO:0000313" key="2">
    <source>
        <dbReference type="EMBL" id="MCF2652176.1"/>
    </source>
</evidence>
<keyword evidence="3" id="KW-1185">Reference proteome</keyword>
<gene>
    <name evidence="2" type="ORF">JQM67_06145</name>
</gene>
<dbReference type="InterPro" id="IPR029010">
    <property type="entry name" value="ThuA-like"/>
</dbReference>
<dbReference type="InterPro" id="IPR029062">
    <property type="entry name" value="Class_I_gatase-like"/>
</dbReference>
<dbReference type="RefSeq" id="WP_235323195.1">
    <property type="nucleotide sequence ID" value="NZ_JAFBIT010000001.1"/>
</dbReference>
<organism evidence="2 3">
    <name type="scientific">Anaeromassilibacillus senegalensis</name>
    <dbReference type="NCBI Taxonomy" id="1673717"/>
    <lineage>
        <taxon>Bacteria</taxon>
        <taxon>Bacillati</taxon>
        <taxon>Bacillota</taxon>
        <taxon>Clostridia</taxon>
        <taxon>Eubacteriales</taxon>
        <taxon>Acutalibacteraceae</taxon>
        <taxon>Anaeromassilibacillus</taxon>
    </lineage>
</organism>
<dbReference type="Pfam" id="PF06283">
    <property type="entry name" value="ThuA"/>
    <property type="match status" value="1"/>
</dbReference>